<dbReference type="Pfam" id="PF00126">
    <property type="entry name" value="HTH_1"/>
    <property type="match status" value="1"/>
</dbReference>
<dbReference type="GO" id="GO:0003700">
    <property type="term" value="F:DNA-binding transcription factor activity"/>
    <property type="evidence" value="ECO:0007669"/>
    <property type="project" value="InterPro"/>
</dbReference>
<evidence type="ECO:0000256" key="2">
    <source>
        <dbReference type="ARBA" id="ARBA00023015"/>
    </source>
</evidence>
<dbReference type="Gene3D" id="1.10.10.10">
    <property type="entry name" value="Winged helix-like DNA-binding domain superfamily/Winged helix DNA-binding domain"/>
    <property type="match status" value="1"/>
</dbReference>
<dbReference type="Gene3D" id="3.40.190.10">
    <property type="entry name" value="Periplasmic binding protein-like II"/>
    <property type="match status" value="2"/>
</dbReference>
<dbReference type="InterPro" id="IPR005119">
    <property type="entry name" value="LysR_subst-bd"/>
</dbReference>
<dbReference type="CDD" id="cd05466">
    <property type="entry name" value="PBP2_LTTR_substrate"/>
    <property type="match status" value="1"/>
</dbReference>
<sequence>MEALDTRGLSALREIAESGSVAAAAAALGWSQPTVNHHLRNLERALGSTLIVKSPRGSHPTVVGNLVVTRAIEILGLCDRLGAEVALWREDQAVPVRIGAVPTVGARVIPKLHNQLQKRARWQAHDEMASENPAPAEATTAGRNAEMTAAALDVTLDEHAKLVARLEAGDLDLALLVSTDIDKTWIPSTLTAKHLYSEQLFLCVPKSVGPIALDAVGMPDLTSLVSQTWAFSIDPGDAIDEVVRSLCVTAGFEPRVGMRMDDYAAIIRMIAAGLAVAVIPDSSVPEDPTVEVIPMPMDACRRDVLLVSRARTAEASAQVARHDPIVAAHNAAIAEVVADVGTVTAQWR</sequence>
<dbReference type="PANTHER" id="PTHR30346:SF29">
    <property type="entry name" value="LYSR SUBSTRATE-BINDING"/>
    <property type="match status" value="1"/>
</dbReference>
<dbReference type="InterPro" id="IPR000847">
    <property type="entry name" value="LysR_HTH_N"/>
</dbReference>
<comment type="similarity">
    <text evidence="1">Belongs to the LysR transcriptional regulatory family.</text>
</comment>
<dbReference type="EMBL" id="LT629739">
    <property type="protein sequence ID" value="SDS47050.1"/>
    <property type="molecule type" value="Genomic_DNA"/>
</dbReference>
<reference evidence="6" key="1">
    <citation type="submission" date="2016-10" db="EMBL/GenBank/DDBJ databases">
        <authorList>
            <person name="Varghese N."/>
            <person name="Submissions S."/>
        </authorList>
    </citation>
    <scope>NUCLEOTIDE SEQUENCE [LARGE SCALE GENOMIC DNA]</scope>
    <source>
        <strain evidence="6">DSM 22082</strain>
    </source>
</reference>
<feature type="domain" description="HTH lysR-type" evidence="5">
    <location>
        <begin position="4"/>
        <end position="61"/>
    </location>
</feature>
<evidence type="ECO:0000256" key="3">
    <source>
        <dbReference type="ARBA" id="ARBA00023125"/>
    </source>
</evidence>
<evidence type="ECO:0000313" key="6">
    <source>
        <dbReference type="EMBL" id="SDS47050.1"/>
    </source>
</evidence>
<keyword evidence="3 6" id="KW-0238">DNA-binding</keyword>
<keyword evidence="4" id="KW-0804">Transcription</keyword>
<name>A0A1H1SG45_BRESA</name>
<dbReference type="SUPFAM" id="SSF53850">
    <property type="entry name" value="Periplasmic binding protein-like II"/>
    <property type="match status" value="1"/>
</dbReference>
<dbReference type="Pfam" id="PF03466">
    <property type="entry name" value="LysR_substrate"/>
    <property type="match status" value="1"/>
</dbReference>
<dbReference type="InterPro" id="IPR036388">
    <property type="entry name" value="WH-like_DNA-bd_sf"/>
</dbReference>
<dbReference type="SUPFAM" id="SSF46785">
    <property type="entry name" value="Winged helix' DNA-binding domain"/>
    <property type="match status" value="1"/>
</dbReference>
<dbReference type="PROSITE" id="PS50931">
    <property type="entry name" value="HTH_LYSR"/>
    <property type="match status" value="1"/>
</dbReference>
<evidence type="ECO:0000313" key="7">
    <source>
        <dbReference type="Proteomes" id="UP000199700"/>
    </source>
</evidence>
<accession>A0A1H1SG45</accession>
<evidence type="ECO:0000256" key="4">
    <source>
        <dbReference type="ARBA" id="ARBA00023163"/>
    </source>
</evidence>
<dbReference type="Proteomes" id="UP000199700">
    <property type="component" value="Chromosome"/>
</dbReference>
<protein>
    <submittedName>
        <fullName evidence="6">DNA-binding transcriptional regulator, LysR family</fullName>
    </submittedName>
</protein>
<keyword evidence="7" id="KW-1185">Reference proteome</keyword>
<keyword evidence="2" id="KW-0805">Transcription regulation</keyword>
<dbReference type="GO" id="GO:0032993">
    <property type="term" value="C:protein-DNA complex"/>
    <property type="evidence" value="ECO:0007669"/>
    <property type="project" value="TreeGrafter"/>
</dbReference>
<dbReference type="GO" id="GO:0003677">
    <property type="term" value="F:DNA binding"/>
    <property type="evidence" value="ECO:0007669"/>
    <property type="project" value="UniProtKB-KW"/>
</dbReference>
<proteinExistence type="inferred from homology"/>
<dbReference type="STRING" id="629680.SAMN04489751_2093"/>
<gene>
    <name evidence="6" type="ORF">SAMN04489751_2093</name>
</gene>
<evidence type="ECO:0000256" key="1">
    <source>
        <dbReference type="ARBA" id="ARBA00009437"/>
    </source>
</evidence>
<dbReference type="AlphaFoldDB" id="A0A1H1SG45"/>
<dbReference type="InterPro" id="IPR036390">
    <property type="entry name" value="WH_DNA-bd_sf"/>
</dbReference>
<organism evidence="6 7">
    <name type="scientific">Brevibacterium sandarakinum</name>
    <dbReference type="NCBI Taxonomy" id="629680"/>
    <lineage>
        <taxon>Bacteria</taxon>
        <taxon>Bacillati</taxon>
        <taxon>Actinomycetota</taxon>
        <taxon>Actinomycetes</taxon>
        <taxon>Micrococcales</taxon>
        <taxon>Brevibacteriaceae</taxon>
        <taxon>Brevibacterium</taxon>
    </lineage>
</organism>
<dbReference type="OrthoDB" id="3673085at2"/>
<dbReference type="PANTHER" id="PTHR30346">
    <property type="entry name" value="TRANSCRIPTIONAL DUAL REGULATOR HCAR-RELATED"/>
    <property type="match status" value="1"/>
</dbReference>
<evidence type="ECO:0000259" key="5">
    <source>
        <dbReference type="PROSITE" id="PS50931"/>
    </source>
</evidence>